<dbReference type="SMART" id="SM01018">
    <property type="entry name" value="B12-binding_2"/>
    <property type="match status" value="1"/>
</dbReference>
<dbReference type="GO" id="GO:0046872">
    <property type="term" value="F:metal ion binding"/>
    <property type="evidence" value="ECO:0007669"/>
    <property type="project" value="UniProtKB-KW"/>
</dbReference>
<dbReference type="PATRIC" id="fig|1698275.3.peg.28"/>
<comment type="caution">
    <text evidence="5">The sequence shown here is derived from an EMBL/GenBank/DDBJ whole genome shotgun (WGS) entry which is preliminary data.</text>
</comment>
<protein>
    <submittedName>
        <fullName evidence="5">Cobalamin-binding protein</fullName>
    </submittedName>
</protein>
<sequence>MSEEEILKGLHESVLDMDKDKATEYAQKALDEGVKPLDAIMDGLLSGMSEVGKLFDAGDYFVPEVLMASEALYAGLDVLKPHINKADLELKGQVVIGVAEGDVHDIGKNLVKMMFDVAGLDIVDLGKDVPLEKFVEESLKTDSDIIAISAMMTSTMLGIPKVVEMAREKAPNAKIICGGAPITEETAADFGADGFAPKATDAVDEALKMIEELKKEIRKKE</sequence>
<dbReference type="InterPro" id="IPR036594">
    <property type="entry name" value="Meth_synthase_dom"/>
</dbReference>
<dbReference type="Pfam" id="PF02607">
    <property type="entry name" value="B12-binding_2"/>
    <property type="match status" value="1"/>
</dbReference>
<dbReference type="CDD" id="cd02070">
    <property type="entry name" value="corrinoid_protein_B12-BD"/>
    <property type="match status" value="1"/>
</dbReference>
<organism evidence="5 6">
    <name type="scientific">candidate division MSBL1 archaeon SCGC-AAA261F19</name>
    <dbReference type="NCBI Taxonomy" id="1698275"/>
    <lineage>
        <taxon>Archaea</taxon>
        <taxon>Methanobacteriati</taxon>
        <taxon>Methanobacteriota</taxon>
        <taxon>candidate division MSBL1</taxon>
    </lineage>
</organism>
<dbReference type="GO" id="GO:0031419">
    <property type="term" value="F:cobalamin binding"/>
    <property type="evidence" value="ECO:0007669"/>
    <property type="project" value="InterPro"/>
</dbReference>
<dbReference type="Proteomes" id="UP000070565">
    <property type="component" value="Unassembled WGS sequence"/>
</dbReference>
<dbReference type="PANTHER" id="PTHR45833">
    <property type="entry name" value="METHIONINE SYNTHASE"/>
    <property type="match status" value="1"/>
</dbReference>
<dbReference type="GO" id="GO:0005829">
    <property type="term" value="C:cytosol"/>
    <property type="evidence" value="ECO:0007669"/>
    <property type="project" value="TreeGrafter"/>
</dbReference>
<evidence type="ECO:0000313" key="5">
    <source>
        <dbReference type="EMBL" id="KXB03897.1"/>
    </source>
</evidence>
<dbReference type="InterPro" id="IPR003759">
    <property type="entry name" value="Cbl-bd_cap"/>
</dbReference>
<accession>A0A133VBV4</accession>
<dbReference type="GO" id="GO:0050667">
    <property type="term" value="P:homocysteine metabolic process"/>
    <property type="evidence" value="ECO:0007669"/>
    <property type="project" value="TreeGrafter"/>
</dbReference>
<evidence type="ECO:0000256" key="1">
    <source>
        <dbReference type="ARBA" id="ARBA00022723"/>
    </source>
</evidence>
<keyword evidence="1" id="KW-0479">Metal-binding</keyword>
<dbReference type="Gene3D" id="1.10.1240.10">
    <property type="entry name" value="Methionine synthase domain"/>
    <property type="match status" value="1"/>
</dbReference>
<dbReference type="Gene3D" id="3.40.50.280">
    <property type="entry name" value="Cobalamin-binding domain"/>
    <property type="match status" value="1"/>
</dbReference>
<name>A0A133VBV4_9EURY</name>
<gene>
    <name evidence="5" type="ORF">AKJ45_00140</name>
</gene>
<reference evidence="5 6" key="1">
    <citation type="journal article" date="2016" name="Sci. Rep.">
        <title>Metabolic traits of an uncultured archaeal lineage -MSBL1- from brine pools of the Red Sea.</title>
        <authorList>
            <person name="Mwirichia R."/>
            <person name="Alam I."/>
            <person name="Rashid M."/>
            <person name="Vinu M."/>
            <person name="Ba-Alawi W."/>
            <person name="Anthony Kamau A."/>
            <person name="Kamanda Ngugi D."/>
            <person name="Goker M."/>
            <person name="Klenk H.P."/>
            <person name="Bajic V."/>
            <person name="Stingl U."/>
        </authorList>
    </citation>
    <scope>NUCLEOTIDE SEQUENCE [LARGE SCALE GENOMIC DNA]</scope>
    <source>
        <strain evidence="5">SCGC-AAA261F19</strain>
    </source>
</reference>
<dbReference type="PROSITE" id="PS51337">
    <property type="entry name" value="B12_BINDING_NTER"/>
    <property type="match status" value="1"/>
</dbReference>
<keyword evidence="6" id="KW-1185">Reference proteome</keyword>
<dbReference type="AlphaFoldDB" id="A0A133VBV4"/>
<dbReference type="GO" id="GO:0008705">
    <property type="term" value="F:methionine synthase activity"/>
    <property type="evidence" value="ECO:0007669"/>
    <property type="project" value="TreeGrafter"/>
</dbReference>
<dbReference type="EMBL" id="LHXZ01000001">
    <property type="protein sequence ID" value="KXB03897.1"/>
    <property type="molecule type" value="Genomic_DNA"/>
</dbReference>
<evidence type="ECO:0000259" key="4">
    <source>
        <dbReference type="PROSITE" id="PS51337"/>
    </source>
</evidence>
<keyword evidence="2" id="KW-0170">Cobalt</keyword>
<dbReference type="InterPro" id="IPR050554">
    <property type="entry name" value="Met_Synthase/Corrinoid"/>
</dbReference>
<dbReference type="PANTHER" id="PTHR45833:SF1">
    <property type="entry name" value="METHIONINE SYNTHASE"/>
    <property type="match status" value="1"/>
</dbReference>
<evidence type="ECO:0000256" key="2">
    <source>
        <dbReference type="ARBA" id="ARBA00023285"/>
    </source>
</evidence>
<evidence type="ECO:0000313" key="6">
    <source>
        <dbReference type="Proteomes" id="UP000070565"/>
    </source>
</evidence>
<dbReference type="Pfam" id="PF02310">
    <property type="entry name" value="B12-binding"/>
    <property type="match status" value="1"/>
</dbReference>
<dbReference type="InterPro" id="IPR036724">
    <property type="entry name" value="Cobalamin-bd_sf"/>
</dbReference>
<feature type="domain" description="B12-binding" evidence="3">
    <location>
        <begin position="91"/>
        <end position="220"/>
    </location>
</feature>
<dbReference type="SUPFAM" id="SSF52242">
    <property type="entry name" value="Cobalamin (vitamin B12)-binding domain"/>
    <property type="match status" value="1"/>
</dbReference>
<feature type="domain" description="B12-binding N-terminal" evidence="4">
    <location>
        <begin position="1"/>
        <end position="91"/>
    </location>
</feature>
<dbReference type="PROSITE" id="PS51332">
    <property type="entry name" value="B12_BINDING"/>
    <property type="match status" value="1"/>
</dbReference>
<dbReference type="InterPro" id="IPR006158">
    <property type="entry name" value="Cobalamin-bd"/>
</dbReference>
<dbReference type="GO" id="GO:0046653">
    <property type="term" value="P:tetrahydrofolate metabolic process"/>
    <property type="evidence" value="ECO:0007669"/>
    <property type="project" value="TreeGrafter"/>
</dbReference>
<dbReference type="SUPFAM" id="SSF47644">
    <property type="entry name" value="Methionine synthase domain"/>
    <property type="match status" value="1"/>
</dbReference>
<evidence type="ECO:0000259" key="3">
    <source>
        <dbReference type="PROSITE" id="PS51332"/>
    </source>
</evidence>
<proteinExistence type="predicted"/>